<dbReference type="AlphaFoldDB" id="A0A1X0QZV7"/>
<protein>
    <submittedName>
        <fullName evidence="1">Uncharacterized protein</fullName>
    </submittedName>
</protein>
<proteinExistence type="predicted"/>
<dbReference type="Proteomes" id="UP000242414">
    <property type="component" value="Unassembled WGS sequence"/>
</dbReference>
<name>A0A1X0QZV7_RHIZD</name>
<organism evidence="1">
    <name type="scientific">Rhizopus microsporus var. microsporus</name>
    <dbReference type="NCBI Taxonomy" id="86635"/>
    <lineage>
        <taxon>Eukaryota</taxon>
        <taxon>Fungi</taxon>
        <taxon>Fungi incertae sedis</taxon>
        <taxon>Mucoromycota</taxon>
        <taxon>Mucoromycotina</taxon>
        <taxon>Mucoromycetes</taxon>
        <taxon>Mucorales</taxon>
        <taxon>Mucorineae</taxon>
        <taxon>Rhizopodaceae</taxon>
        <taxon>Rhizopus</taxon>
    </lineage>
</organism>
<dbReference type="EMBL" id="KV921949">
    <property type="protein sequence ID" value="ORE05276.1"/>
    <property type="molecule type" value="Genomic_DNA"/>
</dbReference>
<reference evidence="1" key="1">
    <citation type="journal article" date="2016" name="Proc. Natl. Acad. Sci. U.S.A.">
        <title>Lipid metabolic changes in an early divergent fungus govern the establishment of a mutualistic symbiosis with endobacteria.</title>
        <authorList>
            <person name="Lastovetsky O.A."/>
            <person name="Gaspar M.L."/>
            <person name="Mondo S.J."/>
            <person name="LaButti K.M."/>
            <person name="Sandor L."/>
            <person name="Grigoriev I.V."/>
            <person name="Henry S.A."/>
            <person name="Pawlowska T.E."/>
        </authorList>
    </citation>
    <scope>NUCLEOTIDE SEQUENCE [LARGE SCALE GENOMIC DNA]</scope>
    <source>
        <strain evidence="1">ATCC 52814</strain>
    </source>
</reference>
<gene>
    <name evidence="1" type="ORF">BCV72DRAFT_230324</name>
</gene>
<evidence type="ECO:0000313" key="1">
    <source>
        <dbReference type="EMBL" id="ORE05276.1"/>
    </source>
</evidence>
<sequence length="80" mass="9204">MTRSDSESYVESTIKKDTWKHRPVSKIDGQGYSDLDTDVIIMNALSRQKNKELGRTKYDTLKSIHGPIYALEASLRQYPQ</sequence>
<dbReference type="VEuPathDB" id="FungiDB:BCV72DRAFT_230324"/>
<accession>A0A1X0QZV7</accession>